<dbReference type="AlphaFoldDB" id="A0AA34RZP9"/>
<dbReference type="RefSeq" id="WP_014590562.1">
    <property type="nucleotide sequence ID" value="NZ_ALNR01000215.1"/>
</dbReference>
<reference evidence="1 2" key="1">
    <citation type="submission" date="2014-11" db="EMBL/GenBank/DDBJ databases">
        <title>Complete genome sequence of Pseudomonas putida S12 including megaplasmid pTTS12.</title>
        <authorList>
            <person name="Kuepper J."/>
            <person name="Ruijssenaars H.J."/>
            <person name="Blank L.M."/>
            <person name="de Winde J.H."/>
            <person name="Wierckx N."/>
        </authorList>
    </citation>
    <scope>NUCLEOTIDE SEQUENCE [LARGE SCALE GENOMIC DNA]</scope>
    <source>
        <strain evidence="1 2">S12</strain>
    </source>
</reference>
<organism evidence="1 2">
    <name type="scientific">Pseudomonas putida S12</name>
    <dbReference type="NCBI Taxonomy" id="1215087"/>
    <lineage>
        <taxon>Bacteria</taxon>
        <taxon>Pseudomonadati</taxon>
        <taxon>Pseudomonadota</taxon>
        <taxon>Gammaproteobacteria</taxon>
        <taxon>Pseudomonadales</taxon>
        <taxon>Pseudomonadaceae</taxon>
        <taxon>Pseudomonas</taxon>
    </lineage>
</organism>
<proteinExistence type="predicted"/>
<accession>A0AA34RZP9</accession>
<dbReference type="Proteomes" id="UP000017753">
    <property type="component" value="Chromosome"/>
</dbReference>
<dbReference type="EMBL" id="CP009974">
    <property type="protein sequence ID" value="AJA16499.1"/>
    <property type="molecule type" value="Genomic_DNA"/>
</dbReference>
<name>A0AA34RZP9_PSEPU</name>
<evidence type="ECO:0000313" key="2">
    <source>
        <dbReference type="Proteomes" id="UP000017753"/>
    </source>
</evidence>
<evidence type="ECO:0000313" key="1">
    <source>
        <dbReference type="EMBL" id="AJA16499.1"/>
    </source>
</evidence>
<protein>
    <submittedName>
        <fullName evidence="1">Uncharacterized protein</fullName>
    </submittedName>
</protein>
<gene>
    <name evidence="1" type="ORF">RPPX_25240</name>
</gene>
<sequence length="107" mass="11159">MAISAKVNAEFLIDKKTYEASLTIPDSAPTADKPFTFTVTSKGPEAGAVEQKLLEVAVGATNQVYVAVAPPMDLISDAIGGDAKVVQALNVEVSEGTYKDGKFVVTP</sequence>
<reference evidence="1 2" key="2">
    <citation type="submission" date="2014-11" db="EMBL/GenBank/DDBJ databases">
        <title>Draft genome sequence of the solvent-tolerant Pseudomonas putida S12 including megaplasmid pTTS12.</title>
        <authorList>
            <person name="Wierckx N."/>
            <person name="Nijkamp J."/>
            <person name="Ballerstedt H."/>
            <person name="Siezen R.J."/>
            <person name="Wels M."/>
            <person name="de Ridder D."/>
            <person name="de Winde J.H."/>
            <person name="Ruijssenaars H.J."/>
        </authorList>
    </citation>
    <scope>NUCLEOTIDE SEQUENCE [LARGE SCALE GENOMIC DNA]</scope>
    <source>
        <strain evidence="1 2">S12</strain>
    </source>
</reference>